<feature type="transmembrane region" description="Helical" evidence="8">
    <location>
        <begin position="97"/>
        <end position="113"/>
    </location>
</feature>
<gene>
    <name evidence="10" type="ORF">FXN63_01685</name>
</gene>
<evidence type="ECO:0000256" key="3">
    <source>
        <dbReference type="ARBA" id="ARBA00022448"/>
    </source>
</evidence>
<feature type="transmembrane region" description="Helical" evidence="8">
    <location>
        <begin position="157"/>
        <end position="178"/>
    </location>
</feature>
<dbReference type="GO" id="GO:0043190">
    <property type="term" value="C:ATP-binding cassette (ABC) transporter complex"/>
    <property type="evidence" value="ECO:0007669"/>
    <property type="project" value="InterPro"/>
</dbReference>
<dbReference type="OrthoDB" id="6534575at2"/>
<dbReference type="RefSeq" id="WP_148812243.1">
    <property type="nucleotide sequence ID" value="NZ_CP043046.1"/>
</dbReference>
<dbReference type="Proteomes" id="UP000325161">
    <property type="component" value="Chromosome"/>
</dbReference>
<comment type="subcellular location">
    <subcellularLocation>
        <location evidence="1">Cell inner membrane</location>
        <topology evidence="1">Multi-pass membrane protein</topology>
    </subcellularLocation>
    <subcellularLocation>
        <location evidence="8">Cell membrane</location>
        <topology evidence="8">Multi-pass membrane protein</topology>
    </subcellularLocation>
</comment>
<reference evidence="10 11" key="1">
    <citation type="submission" date="2019-08" db="EMBL/GenBank/DDBJ databases">
        <title>Amphibian skin-associated Pigmentiphaga: genome sequence and occurrence across geography and hosts.</title>
        <authorList>
            <person name="Bletz M.C."/>
            <person name="Bunk B."/>
            <person name="Sproeer C."/>
            <person name="Biwer P."/>
            <person name="Reiter S."/>
            <person name="Rabemananjara F.C.E."/>
            <person name="Schulz S."/>
            <person name="Overmann J."/>
            <person name="Vences M."/>
        </authorList>
    </citation>
    <scope>NUCLEOTIDE SEQUENCE [LARGE SCALE GENOMIC DNA]</scope>
    <source>
        <strain evidence="10 11">Mada1488</strain>
    </source>
</reference>
<dbReference type="AlphaFoldDB" id="A0A5C0ATT1"/>
<feature type="domain" description="ABC transmembrane type-1" evidence="9">
    <location>
        <begin position="19"/>
        <end position="216"/>
    </location>
</feature>
<keyword evidence="7 8" id="KW-0472">Membrane</keyword>
<comment type="similarity">
    <text evidence="2">Belongs to the binding-protein-dependent transport system permease family. HisMQ subfamily.</text>
</comment>
<keyword evidence="3 8" id="KW-0813">Transport</keyword>
<dbReference type="GO" id="GO:0006865">
    <property type="term" value="P:amino acid transport"/>
    <property type="evidence" value="ECO:0007669"/>
    <property type="project" value="TreeGrafter"/>
</dbReference>
<feature type="transmembrane region" description="Helical" evidence="8">
    <location>
        <begin position="12"/>
        <end position="42"/>
    </location>
</feature>
<evidence type="ECO:0000259" key="9">
    <source>
        <dbReference type="PROSITE" id="PS50928"/>
    </source>
</evidence>
<evidence type="ECO:0000256" key="5">
    <source>
        <dbReference type="ARBA" id="ARBA00022692"/>
    </source>
</evidence>
<dbReference type="InterPro" id="IPR043429">
    <property type="entry name" value="ArtM/GltK/GlnP/TcyL/YhdX-like"/>
</dbReference>
<evidence type="ECO:0000256" key="1">
    <source>
        <dbReference type="ARBA" id="ARBA00004429"/>
    </source>
</evidence>
<evidence type="ECO:0000256" key="2">
    <source>
        <dbReference type="ARBA" id="ARBA00010072"/>
    </source>
</evidence>
<name>A0A5C0ATT1_9BURK</name>
<dbReference type="SUPFAM" id="SSF161098">
    <property type="entry name" value="MetI-like"/>
    <property type="match status" value="1"/>
</dbReference>
<evidence type="ECO:0000256" key="7">
    <source>
        <dbReference type="ARBA" id="ARBA00023136"/>
    </source>
</evidence>
<dbReference type="InterPro" id="IPR000515">
    <property type="entry name" value="MetI-like"/>
</dbReference>
<evidence type="ECO:0000256" key="8">
    <source>
        <dbReference type="RuleBase" id="RU363032"/>
    </source>
</evidence>
<evidence type="ECO:0000256" key="6">
    <source>
        <dbReference type="ARBA" id="ARBA00022989"/>
    </source>
</evidence>
<accession>A0A5C0ATT1</accession>
<keyword evidence="11" id="KW-1185">Reference proteome</keyword>
<dbReference type="PANTHER" id="PTHR30614">
    <property type="entry name" value="MEMBRANE COMPONENT OF AMINO ACID ABC TRANSPORTER"/>
    <property type="match status" value="1"/>
</dbReference>
<proteinExistence type="inferred from homology"/>
<evidence type="ECO:0000313" key="11">
    <source>
        <dbReference type="Proteomes" id="UP000325161"/>
    </source>
</evidence>
<dbReference type="InterPro" id="IPR010065">
    <property type="entry name" value="AA_ABC_transptr_permease_3TM"/>
</dbReference>
<sequence length="228" mass="25248">MEDLLLARPGYFALLLHGLGITAKLFAVSWVAALVVASLLTAIRATSSKIAQGVIALFVEYHRNVPGLVQIFVWYFGVPQLLPRDWQRWINRNDGEFLMAAIALTLYAAAYMSEDLRSGLRSVSSGQSQAARSLGFTYTQTMRFILLPQALRNALPALVNQTLALFKATSLAMMIGVAELMHAVRQMENETYRTFEAFIVASICYLAISYLLIYAGSVASKRVAMSKR</sequence>
<dbReference type="CDD" id="cd06261">
    <property type="entry name" value="TM_PBP2"/>
    <property type="match status" value="1"/>
</dbReference>
<dbReference type="PROSITE" id="PS50928">
    <property type="entry name" value="ABC_TM1"/>
    <property type="match status" value="1"/>
</dbReference>
<feature type="transmembrane region" description="Helical" evidence="8">
    <location>
        <begin position="198"/>
        <end position="219"/>
    </location>
</feature>
<dbReference type="Pfam" id="PF00528">
    <property type="entry name" value="BPD_transp_1"/>
    <property type="match status" value="1"/>
</dbReference>
<keyword evidence="4" id="KW-1003">Cell membrane</keyword>
<dbReference type="KEGG" id="pacr:FXN63_01685"/>
<dbReference type="PANTHER" id="PTHR30614:SF47">
    <property type="entry name" value="ABC TRANSPORTER PERMEASE"/>
    <property type="match status" value="1"/>
</dbReference>
<keyword evidence="5 8" id="KW-0812">Transmembrane</keyword>
<protein>
    <submittedName>
        <fullName evidence="10">Amino acid ABC transporter permease</fullName>
    </submittedName>
</protein>
<evidence type="ECO:0000256" key="4">
    <source>
        <dbReference type="ARBA" id="ARBA00022475"/>
    </source>
</evidence>
<dbReference type="NCBIfam" id="TIGR01726">
    <property type="entry name" value="HEQRo_perm_3TM"/>
    <property type="match status" value="1"/>
</dbReference>
<organism evidence="10 11">
    <name type="scientific">Pigmentiphaga aceris</name>
    <dbReference type="NCBI Taxonomy" id="1940612"/>
    <lineage>
        <taxon>Bacteria</taxon>
        <taxon>Pseudomonadati</taxon>
        <taxon>Pseudomonadota</taxon>
        <taxon>Betaproteobacteria</taxon>
        <taxon>Burkholderiales</taxon>
        <taxon>Alcaligenaceae</taxon>
        <taxon>Pigmentiphaga</taxon>
    </lineage>
</organism>
<keyword evidence="6 8" id="KW-1133">Transmembrane helix</keyword>
<dbReference type="EMBL" id="CP043046">
    <property type="protein sequence ID" value="QEI04693.1"/>
    <property type="molecule type" value="Genomic_DNA"/>
</dbReference>
<dbReference type="GO" id="GO:0022857">
    <property type="term" value="F:transmembrane transporter activity"/>
    <property type="evidence" value="ECO:0007669"/>
    <property type="project" value="InterPro"/>
</dbReference>
<evidence type="ECO:0000313" key="10">
    <source>
        <dbReference type="EMBL" id="QEI04693.1"/>
    </source>
</evidence>
<dbReference type="InterPro" id="IPR035906">
    <property type="entry name" value="MetI-like_sf"/>
</dbReference>
<dbReference type="Gene3D" id="1.10.3720.10">
    <property type="entry name" value="MetI-like"/>
    <property type="match status" value="1"/>
</dbReference>